<sequence length="170" mass="18108">MILMKYLLRLTLVVFSLLWLMTPIANAASSSSVTGASASYEDVQLIGEDFSGKSLTYAQFTNADLTDSNFSDADLRGAVFNGSALIGTDLHQADLTNGLAYLTSFEGADLTNAVLTEAIMMRTTFKNANITGADFSLAVLDLQQVAELCKRADGVNSKTGISTRESLGCQ</sequence>
<dbReference type="PANTHER" id="PTHR47200">
    <property type="entry name" value="THYLAKOID LUMENAL 15 KDA PROTEIN 1, CHLOROPLASTIC"/>
    <property type="match status" value="1"/>
</dbReference>
<dbReference type="Pfam" id="PF00805">
    <property type="entry name" value="Pentapeptide"/>
    <property type="match status" value="2"/>
</dbReference>
<dbReference type="Gene3D" id="2.160.20.80">
    <property type="entry name" value="E3 ubiquitin-protein ligase SopA"/>
    <property type="match status" value="1"/>
</dbReference>
<dbReference type="PATRIC" id="fig|423471.3.peg.2525"/>
<dbReference type="InterPro" id="IPR044213">
    <property type="entry name" value="At2g44920-like"/>
</dbReference>
<name>G5J5C3_CROWT</name>
<feature type="chain" id="PRO_5003479130" evidence="1">
    <location>
        <begin position="28"/>
        <end position="170"/>
    </location>
</feature>
<protein>
    <submittedName>
        <fullName evidence="2">Pentapeptide repeat</fullName>
    </submittedName>
</protein>
<dbReference type="Proteomes" id="UP000003477">
    <property type="component" value="Unassembled WGS sequence"/>
</dbReference>
<reference evidence="2 3" key="1">
    <citation type="journal article" date="2011" name="Front. Microbiol.">
        <title>Two Strains of Crocosphaera watsonii with Highly Conserved Genomes are Distinguished by Strain-Specific Features.</title>
        <authorList>
            <person name="Bench S.R."/>
            <person name="Ilikchyan I.N."/>
            <person name="Tripp H.J."/>
            <person name="Zehr J.P."/>
        </authorList>
    </citation>
    <scope>NUCLEOTIDE SEQUENCE [LARGE SCALE GENOMIC DNA]</scope>
    <source>
        <strain evidence="2 3">WH 0003</strain>
    </source>
</reference>
<evidence type="ECO:0000313" key="2">
    <source>
        <dbReference type="EMBL" id="EHJ12621.1"/>
    </source>
</evidence>
<organism evidence="2 3">
    <name type="scientific">Crocosphaera watsonii WH 0003</name>
    <dbReference type="NCBI Taxonomy" id="423471"/>
    <lineage>
        <taxon>Bacteria</taxon>
        <taxon>Bacillati</taxon>
        <taxon>Cyanobacteriota</taxon>
        <taxon>Cyanophyceae</taxon>
        <taxon>Oscillatoriophycideae</taxon>
        <taxon>Chroococcales</taxon>
        <taxon>Aphanothecaceae</taxon>
        <taxon>Crocosphaera</taxon>
    </lineage>
</organism>
<gene>
    <name evidence="2" type="ORF">CWATWH0003_2685</name>
</gene>
<dbReference type="PANTHER" id="PTHR47200:SF2">
    <property type="entry name" value="THYLAKOID LUMENAL 15 KDA PROTEIN 1, CHLOROPLASTIC"/>
    <property type="match status" value="1"/>
</dbReference>
<keyword evidence="1" id="KW-0732">Signal</keyword>
<accession>G5J5C3</accession>
<dbReference type="AlphaFoldDB" id="G5J5C3"/>
<comment type="caution">
    <text evidence="2">The sequence shown here is derived from an EMBL/GenBank/DDBJ whole genome shotgun (WGS) entry which is preliminary data.</text>
</comment>
<evidence type="ECO:0000313" key="3">
    <source>
        <dbReference type="Proteomes" id="UP000003477"/>
    </source>
</evidence>
<dbReference type="SUPFAM" id="SSF141571">
    <property type="entry name" value="Pentapeptide repeat-like"/>
    <property type="match status" value="1"/>
</dbReference>
<evidence type="ECO:0000256" key="1">
    <source>
        <dbReference type="SAM" id="SignalP"/>
    </source>
</evidence>
<dbReference type="InterPro" id="IPR001646">
    <property type="entry name" value="5peptide_repeat"/>
</dbReference>
<dbReference type="EMBL" id="AESD01000397">
    <property type="protein sequence ID" value="EHJ12621.1"/>
    <property type="molecule type" value="Genomic_DNA"/>
</dbReference>
<feature type="signal peptide" evidence="1">
    <location>
        <begin position="1"/>
        <end position="27"/>
    </location>
</feature>
<proteinExistence type="predicted"/>